<organism evidence="2 3">
    <name type="scientific">Acanthaster planci</name>
    <name type="common">Crown-of-thorns starfish</name>
    <dbReference type="NCBI Taxonomy" id="133434"/>
    <lineage>
        <taxon>Eukaryota</taxon>
        <taxon>Metazoa</taxon>
        <taxon>Echinodermata</taxon>
        <taxon>Eleutherozoa</taxon>
        <taxon>Asterozoa</taxon>
        <taxon>Asteroidea</taxon>
        <taxon>Valvatacea</taxon>
        <taxon>Valvatida</taxon>
        <taxon>Acanthasteridae</taxon>
        <taxon>Acanthaster</taxon>
    </lineage>
</organism>
<dbReference type="Proteomes" id="UP000694845">
    <property type="component" value="Unplaced"/>
</dbReference>
<dbReference type="GeneID" id="110980271"/>
<evidence type="ECO:0000256" key="1">
    <source>
        <dbReference type="SAM" id="MobiDB-lite"/>
    </source>
</evidence>
<feature type="compositionally biased region" description="Basic and acidic residues" evidence="1">
    <location>
        <begin position="58"/>
        <end position="68"/>
    </location>
</feature>
<keyword evidence="2" id="KW-1185">Reference proteome</keyword>
<evidence type="ECO:0000313" key="2">
    <source>
        <dbReference type="Proteomes" id="UP000694845"/>
    </source>
</evidence>
<dbReference type="KEGG" id="aplc:110980271"/>
<dbReference type="PANTHER" id="PTHR31702:SF2">
    <property type="entry name" value="TESTIS-EXPRESSED PROTEIN 33"/>
    <property type="match status" value="1"/>
</dbReference>
<evidence type="ECO:0000313" key="3">
    <source>
        <dbReference type="RefSeq" id="XP_022092502.1"/>
    </source>
</evidence>
<accession>A0A8B7YIR8</accession>
<reference evidence="3" key="1">
    <citation type="submission" date="2025-08" db="UniProtKB">
        <authorList>
            <consortium name="RefSeq"/>
        </authorList>
    </citation>
    <scope>IDENTIFICATION</scope>
</reference>
<dbReference type="InterPro" id="IPR029234">
    <property type="entry name" value="CIMIP4"/>
</dbReference>
<dbReference type="OrthoDB" id="5977581at2759"/>
<dbReference type="AlphaFoldDB" id="A0A8B7YIR8"/>
<protein>
    <submittedName>
        <fullName evidence="3">Uncharacterized protein LOC110980271 isoform X1</fullName>
    </submittedName>
</protein>
<proteinExistence type="predicted"/>
<sequence>MPVKRENSVNNMAAAAVDLRAKRTKAVAPRSLFGTVVEIKDKKALAETERAQPLPKPVKPDRLAPYRDPKAEDIMRAEAEELHRQIHKAKYAKGNLEETQLNAIHFSPDENTIKGSIPDGALTFTPKGHYSPYQNDVKHNPRDIALGEQFNRLGLDQKMDYNYDRFRRPATNSKFEQAGTVLGKGGLFSYKGKSFATVGGMPKSRTGTDGLAPVESPNNKARSGIFYIPPNIRHTYGDSLCDQLLENKEEFRKSLEARLPERRRTAAPRSPVHIEIKSEPLYDALGNALRQDIFNGVSHSHIKSLNTSSYTEDVPARSTETYPPTFGVQRNADSKWNEDNVLRQRMKKQWDAMMQSNKE</sequence>
<dbReference type="Pfam" id="PF15400">
    <property type="entry name" value="TEX33"/>
    <property type="match status" value="1"/>
</dbReference>
<feature type="region of interest" description="Disordered" evidence="1">
    <location>
        <begin position="314"/>
        <end position="336"/>
    </location>
</feature>
<dbReference type="RefSeq" id="XP_022092502.1">
    <property type="nucleotide sequence ID" value="XM_022236810.1"/>
</dbReference>
<feature type="region of interest" description="Disordered" evidence="1">
    <location>
        <begin position="48"/>
        <end position="68"/>
    </location>
</feature>
<dbReference type="OMA" id="EEENFWD"/>
<dbReference type="PANTHER" id="PTHR31702">
    <property type="entry name" value="TESTIS-EXPRESSED PROTEIN 33"/>
    <property type="match status" value="1"/>
</dbReference>
<gene>
    <name evidence="3" type="primary">LOC110980271</name>
</gene>
<name>A0A8B7YIR8_ACAPL</name>